<dbReference type="RefSeq" id="WP_160022977.1">
    <property type="nucleotide sequence ID" value="NZ_VZIZ01000027.1"/>
</dbReference>
<keyword evidence="5" id="KW-0482">Metalloprotease</keyword>
<keyword evidence="3" id="KW-0378">Hydrolase</keyword>
<sequence>MTITKHYKNLKLVVDDSLLESIYQSSCVHYPKEYGGFLIGKYSDDFKTLYIEQSITAEIFKSSRIEFTRESNYLKSEFKKLFINKGLYYIGEWHTHPDGEAWYSSTDLSAMIRGCIELRKH</sequence>
<keyword evidence="4" id="KW-0862">Zinc</keyword>
<evidence type="ECO:0000256" key="4">
    <source>
        <dbReference type="ARBA" id="ARBA00022833"/>
    </source>
</evidence>
<accession>A0A6N7BVJ4</accession>
<dbReference type="GO" id="GO:0008237">
    <property type="term" value="F:metallopeptidase activity"/>
    <property type="evidence" value="ECO:0007669"/>
    <property type="project" value="UniProtKB-KW"/>
</dbReference>
<reference evidence="7 8" key="1">
    <citation type="submission" date="2019-09" db="EMBL/GenBank/DDBJ databases">
        <title>Draft genome sequence of Psychrobacter nivimaris LAMA 639, in search for biotechnological relevant genes.</title>
        <authorList>
            <person name="Lima A.O.S."/>
            <person name="Staloch B.E.K."/>
            <person name="Freitas R.C."/>
            <person name="Niero H."/>
            <person name="Silva M.A.C."/>
        </authorList>
    </citation>
    <scope>NUCLEOTIDE SEQUENCE [LARGE SCALE GENOMIC DNA]</scope>
    <source>
        <strain evidence="7 8">LAMA 639</strain>
    </source>
</reference>
<dbReference type="EMBL" id="VZIZ01000027">
    <property type="protein sequence ID" value="KAF0568039.1"/>
    <property type="molecule type" value="Genomic_DNA"/>
</dbReference>
<keyword evidence="1" id="KW-0645">Protease</keyword>
<name>A0A6N7BVJ4_9GAMM</name>
<gene>
    <name evidence="7" type="ORF">FQV37_1461</name>
</gene>
<evidence type="ECO:0000259" key="6">
    <source>
        <dbReference type="Pfam" id="PF14464"/>
    </source>
</evidence>
<evidence type="ECO:0000313" key="8">
    <source>
        <dbReference type="Proteomes" id="UP000471465"/>
    </source>
</evidence>
<proteinExistence type="predicted"/>
<evidence type="ECO:0000256" key="3">
    <source>
        <dbReference type="ARBA" id="ARBA00022801"/>
    </source>
</evidence>
<keyword evidence="2" id="KW-0479">Metal-binding</keyword>
<dbReference type="SUPFAM" id="SSF102712">
    <property type="entry name" value="JAB1/MPN domain"/>
    <property type="match status" value="1"/>
</dbReference>
<dbReference type="Gene3D" id="3.40.140.10">
    <property type="entry name" value="Cytidine Deaminase, domain 2"/>
    <property type="match status" value="1"/>
</dbReference>
<evidence type="ECO:0000256" key="1">
    <source>
        <dbReference type="ARBA" id="ARBA00022670"/>
    </source>
</evidence>
<dbReference type="GO" id="GO:0046872">
    <property type="term" value="F:metal ion binding"/>
    <property type="evidence" value="ECO:0007669"/>
    <property type="project" value="UniProtKB-KW"/>
</dbReference>
<dbReference type="GO" id="GO:0006508">
    <property type="term" value="P:proteolysis"/>
    <property type="evidence" value="ECO:0007669"/>
    <property type="project" value="UniProtKB-KW"/>
</dbReference>
<dbReference type="Pfam" id="PF14464">
    <property type="entry name" value="Prok-JAB"/>
    <property type="match status" value="1"/>
</dbReference>
<organism evidence="7 8">
    <name type="scientific">Psychrobacter nivimaris</name>
    <dbReference type="NCBI Taxonomy" id="281738"/>
    <lineage>
        <taxon>Bacteria</taxon>
        <taxon>Pseudomonadati</taxon>
        <taxon>Pseudomonadota</taxon>
        <taxon>Gammaproteobacteria</taxon>
        <taxon>Moraxellales</taxon>
        <taxon>Moraxellaceae</taxon>
        <taxon>Psychrobacter</taxon>
    </lineage>
</organism>
<evidence type="ECO:0000313" key="7">
    <source>
        <dbReference type="EMBL" id="KAF0568039.1"/>
    </source>
</evidence>
<comment type="caution">
    <text evidence="7">The sequence shown here is derived from an EMBL/GenBank/DDBJ whole genome shotgun (WGS) entry which is preliminary data.</text>
</comment>
<dbReference type="InterPro" id="IPR028090">
    <property type="entry name" value="JAB_dom_prok"/>
</dbReference>
<dbReference type="AlphaFoldDB" id="A0A6N7BVJ4"/>
<feature type="domain" description="JAB" evidence="6">
    <location>
        <begin position="17"/>
        <end position="111"/>
    </location>
</feature>
<evidence type="ECO:0000256" key="2">
    <source>
        <dbReference type="ARBA" id="ARBA00022723"/>
    </source>
</evidence>
<keyword evidence="8" id="KW-1185">Reference proteome</keyword>
<evidence type="ECO:0000256" key="5">
    <source>
        <dbReference type="ARBA" id="ARBA00023049"/>
    </source>
</evidence>
<dbReference type="Proteomes" id="UP000471465">
    <property type="component" value="Unassembled WGS sequence"/>
</dbReference>
<protein>
    <recommendedName>
        <fullName evidence="6">JAB domain-containing protein</fullName>
    </recommendedName>
</protein>